<protein>
    <submittedName>
        <fullName evidence="2">Uncharacterized protein</fullName>
    </submittedName>
</protein>
<dbReference type="EMBL" id="CP012748">
    <property type="protein sequence ID" value="ALL71514.1"/>
    <property type="molecule type" value="Genomic_DNA"/>
</dbReference>
<feature type="compositionally biased region" description="Polar residues" evidence="1">
    <location>
        <begin position="140"/>
        <end position="154"/>
    </location>
</feature>
<evidence type="ECO:0000313" key="3">
    <source>
        <dbReference type="Proteomes" id="UP000019146"/>
    </source>
</evidence>
<gene>
    <name evidence="2" type="ORF">K788_0006078</name>
</gene>
<organism evidence="2 3">
    <name type="scientific">Paraburkholderia caribensis MBA4</name>
    <dbReference type="NCBI Taxonomy" id="1323664"/>
    <lineage>
        <taxon>Bacteria</taxon>
        <taxon>Pseudomonadati</taxon>
        <taxon>Pseudomonadota</taxon>
        <taxon>Betaproteobacteria</taxon>
        <taxon>Burkholderiales</taxon>
        <taxon>Burkholderiaceae</taxon>
        <taxon>Paraburkholderia</taxon>
    </lineage>
</organism>
<dbReference type="GeneID" id="69974865"/>
<reference evidence="2 3" key="1">
    <citation type="journal article" date="2014" name="Genome Announc.">
        <title>Draft Genome Sequence of the Haloacid-Degrading Burkholderia caribensis Strain MBA4.</title>
        <authorList>
            <person name="Pan Y."/>
            <person name="Kong K.F."/>
            <person name="Tsang J.S."/>
        </authorList>
    </citation>
    <scope>NUCLEOTIDE SEQUENCE [LARGE SCALE GENOMIC DNA]</scope>
    <source>
        <strain evidence="2 3">MBA4</strain>
        <plasmid evidence="3">Plasmid</plasmid>
    </source>
</reference>
<geneLocation type="plasmid" evidence="3"/>
<dbReference type="KEGG" id="bcai:K788_0006078"/>
<dbReference type="Proteomes" id="UP000019146">
    <property type="component" value="Plasmid unnamed"/>
</dbReference>
<evidence type="ECO:0000256" key="1">
    <source>
        <dbReference type="SAM" id="MobiDB-lite"/>
    </source>
</evidence>
<feature type="region of interest" description="Disordered" evidence="1">
    <location>
        <begin position="117"/>
        <end position="154"/>
    </location>
</feature>
<dbReference type="AlphaFoldDB" id="A0A0P0RR44"/>
<keyword evidence="2" id="KW-0614">Plasmid</keyword>
<dbReference type="RefSeq" id="WP_148654473.1">
    <property type="nucleotide sequence ID" value="NZ_CP012748.1"/>
</dbReference>
<evidence type="ECO:0000313" key="2">
    <source>
        <dbReference type="EMBL" id="ALL71514.1"/>
    </source>
</evidence>
<sequence length="758" mass="79032">MKTALASDLTTPSIQRCAKPDCALAQVHKGNAVSAMQRLLAYGSQANAPQGMQTDARSGLPVSRRLMPHPAAVRNLQTTMGNRAVTRLISGISNRAPAGRPNHVARKGVDSIARCARPGSDRCMKYPEGGASQKQERAPDTSNAATEPQTGGSLQIQRLSWDDVTDAVSSTADAIGSGVQAVGSAISSGAQAVGSAVASGAEAASDVVSSGAAAAGQAVSSGAAAVGQAASSGAKTATGAAQAVASGITNAGDEAVQGAALAQAEVIARLFGGKVTVSRNGVEVDVGDIELAEVEDQTFVAPIGIPTLTLFSNTFKVGDFVINGWAGVIFGDPALTVAVGPVRLQNVKLIVNPLGKAIVANAEIYVGTALSGSIERANEARLQAAGVIPLEVPVPIWGSAEIGTRAILRVIGKAGLQRGVEIGYADGGFFLNTTMNLGLGGVIQVDHEAFVRIEVEGEQVCSMIWPFSSHRLAEGGVELSLPVSLSVSGKQATVVVGPPGAKAIPADSIETALQDGHEPERCMGLKEFGQFLCKKGKLPPTVCWLLQPRPGGPGDLGPGFGPMPPMPLVPDGEDVEPSAQGGKKHKAPIGSRDDPIAMVWVKPLGYYDNPLNLDGGVYQRDRQKLLTDKVRRIGVPFWPGVGDIVQKKKVARGGKEREFKQALCDEGYEDCTAADTGEWGDYSPDHVVDLEFNGADAFNNLWPLEKDVNRRAGTWQTGQGVIFNLPDDPPDAPPRREAIQSTRLDGCYFKIIKVRTPP</sequence>
<proteinExistence type="predicted"/>
<accession>A0A0P0RR44</accession>
<name>A0A0P0RR44_9BURK</name>